<name>A0A6M3K0L1_9ZZZZ</name>
<dbReference type="EMBL" id="MT142092">
    <property type="protein sequence ID" value="QJA74345.1"/>
    <property type="molecule type" value="Genomic_DNA"/>
</dbReference>
<gene>
    <name evidence="1" type="ORF">MM415A02041_0003</name>
</gene>
<organism evidence="1">
    <name type="scientific">viral metagenome</name>
    <dbReference type="NCBI Taxonomy" id="1070528"/>
    <lineage>
        <taxon>unclassified sequences</taxon>
        <taxon>metagenomes</taxon>
        <taxon>organismal metagenomes</taxon>
    </lineage>
</organism>
<accession>A0A6M3K0L1</accession>
<dbReference type="AlphaFoldDB" id="A0A6M3K0L1"/>
<evidence type="ECO:0000313" key="1">
    <source>
        <dbReference type="EMBL" id="QJA74345.1"/>
    </source>
</evidence>
<sequence length="123" mass="13995">MATFPTVYVTGTLAHQPQVSGFSDRIAQDPTIRSPKDAGYVKTRTRFTRYPRSWDVVFNALSTTNKNTILAFEEARGVGGESFTWAHPDGTSYTVRFAGVVQYRPWEETNYGFWVLEFTLEEV</sequence>
<reference evidence="1" key="1">
    <citation type="submission" date="2020-03" db="EMBL/GenBank/DDBJ databases">
        <title>The deep terrestrial virosphere.</title>
        <authorList>
            <person name="Holmfeldt K."/>
            <person name="Nilsson E."/>
            <person name="Simone D."/>
            <person name="Lopez-Fernandez M."/>
            <person name="Wu X."/>
            <person name="de Brujin I."/>
            <person name="Lundin D."/>
            <person name="Andersson A."/>
            <person name="Bertilsson S."/>
            <person name="Dopson M."/>
        </authorList>
    </citation>
    <scope>NUCLEOTIDE SEQUENCE</scope>
    <source>
        <strain evidence="1">MM415A02041</strain>
    </source>
</reference>
<protein>
    <recommendedName>
        <fullName evidence="2">Tail protein</fullName>
    </recommendedName>
</protein>
<evidence type="ECO:0008006" key="2">
    <source>
        <dbReference type="Google" id="ProtNLM"/>
    </source>
</evidence>
<proteinExistence type="predicted"/>